<name>A0A150WN66_BDEBC</name>
<dbReference type="Proteomes" id="UP000075320">
    <property type="component" value="Unassembled WGS sequence"/>
</dbReference>
<evidence type="ECO:0000256" key="3">
    <source>
        <dbReference type="ARBA" id="ARBA00022679"/>
    </source>
</evidence>
<feature type="region of interest" description="Disordered" evidence="8">
    <location>
        <begin position="39"/>
        <end position="64"/>
    </location>
</feature>
<gene>
    <name evidence="11" type="ORF">AZI86_02355</name>
</gene>
<dbReference type="InterPro" id="IPR005490">
    <property type="entry name" value="LD_TPept_cat_dom"/>
</dbReference>
<dbReference type="InterPro" id="IPR002477">
    <property type="entry name" value="Peptidoglycan-bd-like"/>
</dbReference>
<dbReference type="InterPro" id="IPR036366">
    <property type="entry name" value="PGBDSf"/>
</dbReference>
<evidence type="ECO:0000256" key="5">
    <source>
        <dbReference type="ARBA" id="ARBA00022984"/>
    </source>
</evidence>
<evidence type="ECO:0000256" key="8">
    <source>
        <dbReference type="SAM" id="MobiDB-lite"/>
    </source>
</evidence>
<feature type="chain" id="PRO_5007572996" description="L,D-TPase catalytic domain-containing protein" evidence="9">
    <location>
        <begin position="25"/>
        <end position="635"/>
    </location>
</feature>
<feature type="domain" description="L,D-TPase catalytic" evidence="10">
    <location>
        <begin position="361"/>
        <end position="546"/>
    </location>
</feature>
<evidence type="ECO:0000313" key="11">
    <source>
        <dbReference type="EMBL" id="KYG65933.1"/>
    </source>
</evidence>
<dbReference type="InterPro" id="IPR052905">
    <property type="entry name" value="LD-transpeptidase_YkuD-like"/>
</dbReference>
<sequence length="635" mass="70580">MKNYLKPISMTFMATVLCVSTAQAQFLDIFNPKKVKEKIGNTLNPGRQQTRPTQNNQYNPPANQPALKQYGAAIPAPAVLNQAVARLISQNPNRIGNTAIDIKNVRALYALRGNKAIWTNEEGLSNMGKALQDLLTNLSTLHGLEPQYYLTNDVKERFVGGDWNSVAELDLLLTQGYMLFVKDMSTGRINPRDPSQGLQDIELKKNEAPSLAYLNSITKNANPDELFAGVANTAPQVQGYTLLVESLAKINDGIKMGGWYGLDKNIVLRPGQSHPNVVGLRQRLVDFGYLPYDQRANMSQSYDSSMVEAMSRFQQYNFLKADGVVGPAAYGAIDQPVQKRISQIRANLEKWRLYPRKTPDRFILIDMGRQQLDVMDGGQLMMRMNVVVGAELTGTPSMLDKVTSIVLAPYWTSPNSIVVKETIPQFGSSPADNLAASNVEIVSGKRILTDSEINSINWGQYTMQKPPPYLFRQKRGERNALGMVKFNLTNDHSIYLHDTNAKNKFNEIVRYFSHGCIRLEKPFLLAAYLKDPESVSGIYGRTLHERLANVEASLEYSAGSLLADAQMKAQFEQGLEAKADPVSPVSVYIFGTTTVNYLDGEIGFGQDIYKQDERIIKALDQMANSDSALKALGNQ</sequence>
<keyword evidence="3" id="KW-0808">Transferase</keyword>
<comment type="pathway">
    <text evidence="1 7">Cell wall biogenesis; peptidoglycan biosynthesis.</text>
</comment>
<dbReference type="GO" id="GO:0009252">
    <property type="term" value="P:peptidoglycan biosynthetic process"/>
    <property type="evidence" value="ECO:0007669"/>
    <property type="project" value="UniProtKB-UniPathway"/>
</dbReference>
<dbReference type="InterPro" id="IPR045380">
    <property type="entry name" value="LD_TPept_scaffold_dom"/>
</dbReference>
<evidence type="ECO:0000259" key="10">
    <source>
        <dbReference type="PROSITE" id="PS52029"/>
    </source>
</evidence>
<dbReference type="InterPro" id="IPR036365">
    <property type="entry name" value="PGBD-like_sf"/>
</dbReference>
<dbReference type="Pfam" id="PF01471">
    <property type="entry name" value="PG_binding_1"/>
    <property type="match status" value="1"/>
</dbReference>
<dbReference type="Pfam" id="PF20142">
    <property type="entry name" value="Scaffold"/>
    <property type="match status" value="1"/>
</dbReference>
<keyword evidence="12" id="KW-1185">Reference proteome</keyword>
<feature type="signal peptide" evidence="9">
    <location>
        <begin position="1"/>
        <end position="24"/>
    </location>
</feature>
<dbReference type="SUPFAM" id="SSF141523">
    <property type="entry name" value="L,D-transpeptidase catalytic domain-like"/>
    <property type="match status" value="1"/>
</dbReference>
<feature type="compositionally biased region" description="Low complexity" evidence="8">
    <location>
        <begin position="52"/>
        <end position="64"/>
    </location>
</feature>
<feature type="active site" description="Nucleophile" evidence="7">
    <location>
        <position position="516"/>
    </location>
</feature>
<evidence type="ECO:0000256" key="6">
    <source>
        <dbReference type="ARBA" id="ARBA00023316"/>
    </source>
</evidence>
<keyword evidence="9" id="KW-0732">Signal</keyword>
<dbReference type="GO" id="GO:0016740">
    <property type="term" value="F:transferase activity"/>
    <property type="evidence" value="ECO:0007669"/>
    <property type="project" value="UniProtKB-KW"/>
</dbReference>
<dbReference type="InterPro" id="IPR038063">
    <property type="entry name" value="Transpep_catalytic_dom"/>
</dbReference>
<dbReference type="EMBL" id="LUKE01000001">
    <property type="protein sequence ID" value="KYG65933.1"/>
    <property type="molecule type" value="Genomic_DNA"/>
</dbReference>
<comment type="similarity">
    <text evidence="2">Belongs to the YkuD family.</text>
</comment>
<keyword evidence="4 7" id="KW-0133">Cell shape</keyword>
<evidence type="ECO:0000256" key="1">
    <source>
        <dbReference type="ARBA" id="ARBA00004752"/>
    </source>
</evidence>
<dbReference type="RefSeq" id="WP_061833493.1">
    <property type="nucleotide sequence ID" value="NZ_LUKE01000001.1"/>
</dbReference>
<evidence type="ECO:0000256" key="7">
    <source>
        <dbReference type="PROSITE-ProRule" id="PRU01373"/>
    </source>
</evidence>
<dbReference type="Gene3D" id="1.10.101.10">
    <property type="entry name" value="PGBD-like superfamily/PGBD"/>
    <property type="match status" value="1"/>
</dbReference>
<dbReference type="GO" id="GO:0008360">
    <property type="term" value="P:regulation of cell shape"/>
    <property type="evidence" value="ECO:0007669"/>
    <property type="project" value="UniProtKB-UniRule"/>
</dbReference>
<dbReference type="Pfam" id="PF03734">
    <property type="entry name" value="YkuD"/>
    <property type="match status" value="1"/>
</dbReference>
<dbReference type="PROSITE" id="PS52029">
    <property type="entry name" value="LD_TPASE"/>
    <property type="match status" value="1"/>
</dbReference>
<keyword evidence="5 7" id="KW-0573">Peptidoglycan synthesis</keyword>
<dbReference type="PANTHER" id="PTHR41533">
    <property type="entry name" value="L,D-TRANSPEPTIDASE HI_1667-RELATED"/>
    <property type="match status" value="1"/>
</dbReference>
<feature type="compositionally biased region" description="Polar residues" evidence="8">
    <location>
        <begin position="41"/>
        <end position="51"/>
    </location>
</feature>
<organism evidence="11 12">
    <name type="scientific">Bdellovibrio bacteriovorus</name>
    <dbReference type="NCBI Taxonomy" id="959"/>
    <lineage>
        <taxon>Bacteria</taxon>
        <taxon>Pseudomonadati</taxon>
        <taxon>Bdellovibrionota</taxon>
        <taxon>Bdellovibrionia</taxon>
        <taxon>Bdellovibrionales</taxon>
        <taxon>Pseudobdellovibrionaceae</taxon>
        <taxon>Bdellovibrio</taxon>
    </lineage>
</organism>
<dbReference type="PANTHER" id="PTHR41533:SF2">
    <property type="entry name" value="BLR7131 PROTEIN"/>
    <property type="match status" value="1"/>
</dbReference>
<dbReference type="OrthoDB" id="9778545at2"/>
<dbReference type="GO" id="GO:0004180">
    <property type="term" value="F:carboxypeptidase activity"/>
    <property type="evidence" value="ECO:0007669"/>
    <property type="project" value="UniProtKB-ARBA"/>
</dbReference>
<evidence type="ECO:0000256" key="9">
    <source>
        <dbReference type="SAM" id="SignalP"/>
    </source>
</evidence>
<reference evidence="11 12" key="1">
    <citation type="submission" date="2016-03" db="EMBL/GenBank/DDBJ databases">
        <authorList>
            <person name="Ploux O."/>
        </authorList>
    </citation>
    <scope>NUCLEOTIDE SEQUENCE [LARGE SCALE GENOMIC DNA]</scope>
    <source>
        <strain evidence="11 12">R0</strain>
    </source>
</reference>
<dbReference type="Gene3D" id="2.40.440.10">
    <property type="entry name" value="L,D-transpeptidase catalytic domain-like"/>
    <property type="match status" value="1"/>
</dbReference>
<protein>
    <recommendedName>
        <fullName evidence="10">L,D-TPase catalytic domain-containing protein</fullName>
    </recommendedName>
</protein>
<accession>A0A150WN66</accession>
<evidence type="ECO:0000256" key="2">
    <source>
        <dbReference type="ARBA" id="ARBA00005992"/>
    </source>
</evidence>
<feature type="active site" description="Proton donor/acceptor" evidence="7">
    <location>
        <position position="497"/>
    </location>
</feature>
<evidence type="ECO:0000256" key="4">
    <source>
        <dbReference type="ARBA" id="ARBA00022960"/>
    </source>
</evidence>
<proteinExistence type="inferred from homology"/>
<dbReference type="GO" id="GO:0071555">
    <property type="term" value="P:cell wall organization"/>
    <property type="evidence" value="ECO:0007669"/>
    <property type="project" value="UniProtKB-UniRule"/>
</dbReference>
<keyword evidence="6 7" id="KW-0961">Cell wall biogenesis/degradation</keyword>
<evidence type="ECO:0000313" key="12">
    <source>
        <dbReference type="Proteomes" id="UP000075320"/>
    </source>
</evidence>
<dbReference type="AlphaFoldDB" id="A0A150WN66"/>
<dbReference type="CDD" id="cd16913">
    <property type="entry name" value="YkuD_like"/>
    <property type="match status" value="1"/>
</dbReference>
<dbReference type="UniPathway" id="UPA00219"/>
<dbReference type="SUPFAM" id="SSF47090">
    <property type="entry name" value="PGBD-like"/>
    <property type="match status" value="1"/>
</dbReference>
<comment type="caution">
    <text evidence="11">The sequence shown here is derived from an EMBL/GenBank/DDBJ whole genome shotgun (WGS) entry which is preliminary data.</text>
</comment>